<gene>
    <name evidence="2" type="ORF">PHMEG_00030862</name>
</gene>
<protein>
    <recommendedName>
        <fullName evidence="1">Reverse transcriptase/retrotransposon-derived protein RNase H-like domain-containing protein</fullName>
    </recommendedName>
</protein>
<evidence type="ECO:0000259" key="1">
    <source>
        <dbReference type="Pfam" id="PF17919"/>
    </source>
</evidence>
<accession>A0A225V0P6</accession>
<name>A0A225V0P6_9STRA</name>
<organism evidence="2 3">
    <name type="scientific">Phytophthora megakarya</name>
    <dbReference type="NCBI Taxonomy" id="4795"/>
    <lineage>
        <taxon>Eukaryota</taxon>
        <taxon>Sar</taxon>
        <taxon>Stramenopiles</taxon>
        <taxon>Oomycota</taxon>
        <taxon>Peronosporomycetes</taxon>
        <taxon>Peronosporales</taxon>
        <taxon>Peronosporaceae</taxon>
        <taxon>Phytophthora</taxon>
    </lineage>
</organism>
<dbReference type="SUPFAM" id="SSF56672">
    <property type="entry name" value="DNA/RNA polymerases"/>
    <property type="match status" value="1"/>
</dbReference>
<evidence type="ECO:0000313" key="3">
    <source>
        <dbReference type="Proteomes" id="UP000198211"/>
    </source>
</evidence>
<evidence type="ECO:0000313" key="2">
    <source>
        <dbReference type="EMBL" id="OWY98386.1"/>
    </source>
</evidence>
<dbReference type="InterPro" id="IPR043502">
    <property type="entry name" value="DNA/RNA_pol_sf"/>
</dbReference>
<feature type="non-terminal residue" evidence="2">
    <location>
        <position position="217"/>
    </location>
</feature>
<reference evidence="3" key="1">
    <citation type="submission" date="2017-03" db="EMBL/GenBank/DDBJ databases">
        <title>Phytopthora megakarya and P. palmivora, two closely related causual agents of cacao black pod achieved similar genome size and gene model numbers by different mechanisms.</title>
        <authorList>
            <person name="Ali S."/>
            <person name="Shao J."/>
            <person name="Larry D.J."/>
            <person name="Kronmiller B."/>
            <person name="Shen D."/>
            <person name="Strem M.D."/>
            <person name="Melnick R.L."/>
            <person name="Guiltinan M.J."/>
            <person name="Tyler B.M."/>
            <person name="Meinhardt L.W."/>
            <person name="Bailey B.A."/>
        </authorList>
    </citation>
    <scope>NUCLEOTIDE SEQUENCE [LARGE SCALE GENOMIC DNA]</scope>
    <source>
        <strain evidence="3">zdho120</strain>
    </source>
</reference>
<dbReference type="PANTHER" id="PTHR33064">
    <property type="entry name" value="POL PROTEIN"/>
    <property type="match status" value="1"/>
</dbReference>
<comment type="caution">
    <text evidence="2">The sequence shown here is derived from an EMBL/GenBank/DDBJ whole genome shotgun (WGS) entry which is preliminary data.</text>
</comment>
<dbReference type="InterPro" id="IPR041577">
    <property type="entry name" value="RT_RNaseH_2"/>
</dbReference>
<dbReference type="PANTHER" id="PTHR33064:SF37">
    <property type="entry name" value="RIBONUCLEASE H"/>
    <property type="match status" value="1"/>
</dbReference>
<dbReference type="InterPro" id="IPR051320">
    <property type="entry name" value="Viral_Replic_Matur_Polypro"/>
</dbReference>
<keyword evidence="3" id="KW-1185">Reference proteome</keyword>
<feature type="domain" description="Reverse transcriptase/retrotransposon-derived protein RNase H-like" evidence="1">
    <location>
        <begin position="125"/>
        <end position="216"/>
    </location>
</feature>
<proteinExistence type="predicted"/>
<dbReference type="EMBL" id="NBNE01009461">
    <property type="protein sequence ID" value="OWY98386.1"/>
    <property type="molecule type" value="Genomic_DNA"/>
</dbReference>
<dbReference type="Pfam" id="PF17919">
    <property type="entry name" value="RT_RNaseH_2"/>
    <property type="match status" value="1"/>
</dbReference>
<sequence>MFTNGEPDESSLVPVFDRRSFVDDICFVSGTFDGCLSTLDRLLRRHESVFLSHEVVPEGLRADAKKIKRVTEFSFPTSKKSMQSFLGALNGIELLQQIYPGRWGLCGCVLKEEDFEPGGDLSVARQGFARLQQKIGDAPILRHFDRQKEIHVTLFANEWALSSTLMQEHEGIKHPVRFWGRVLKEAEMNYHPAEKEVLALLLLLKTCYTQLAGRTIH</sequence>
<dbReference type="Proteomes" id="UP000198211">
    <property type="component" value="Unassembled WGS sequence"/>
</dbReference>
<dbReference type="OrthoDB" id="430238at2759"/>
<dbReference type="AlphaFoldDB" id="A0A225V0P6"/>